<evidence type="ECO:0000313" key="2">
    <source>
        <dbReference type="EMBL" id="MBS1258298.1"/>
    </source>
</evidence>
<proteinExistence type="predicted"/>
<protein>
    <recommendedName>
        <fullName evidence="1">PIN domain-containing protein</fullName>
    </recommendedName>
</protein>
<dbReference type="EMBL" id="JAANXD010000057">
    <property type="protein sequence ID" value="MBS1258298.1"/>
    <property type="molecule type" value="Genomic_DNA"/>
</dbReference>
<sequence>MKKEKIFIDTDIFLDTILKRKPHYEFSNKLIGLCEQGEVDGFTSSLVIANIYYIVNKLTSHEKALQSISKIRSIIKVLPFTDKEIGESINGGFKDFEDGVQYFISVNNKISHLITRNIKDFKKANISVLSPQDYLQSLNVKQ</sequence>
<name>A0A942A090_9BACT</name>
<dbReference type="InterPro" id="IPR029060">
    <property type="entry name" value="PIN-like_dom_sf"/>
</dbReference>
<dbReference type="Pfam" id="PF13470">
    <property type="entry name" value="PIN_3"/>
    <property type="match status" value="1"/>
</dbReference>
<feature type="domain" description="PIN" evidence="1">
    <location>
        <begin position="5"/>
        <end position="119"/>
    </location>
</feature>
<dbReference type="Gene3D" id="3.40.50.1010">
    <property type="entry name" value="5'-nuclease"/>
    <property type="match status" value="1"/>
</dbReference>
<dbReference type="SUPFAM" id="SSF88723">
    <property type="entry name" value="PIN domain-like"/>
    <property type="match status" value="1"/>
</dbReference>
<dbReference type="InterPro" id="IPR002716">
    <property type="entry name" value="PIN_dom"/>
</dbReference>
<evidence type="ECO:0000313" key="3">
    <source>
        <dbReference type="Proteomes" id="UP000722750"/>
    </source>
</evidence>
<comment type="caution">
    <text evidence="2">The sequence shown here is derived from an EMBL/GenBank/DDBJ whole genome shotgun (WGS) entry which is preliminary data.</text>
</comment>
<dbReference type="AlphaFoldDB" id="A0A942A090"/>
<gene>
    <name evidence="2" type="ORF">MAG551_01355</name>
</gene>
<accession>A0A942A090</accession>
<reference evidence="2" key="1">
    <citation type="journal article" date="2021" name="ISME J.">
        <title>Fine-scale metabolic discontinuity in a stratified prokaryote microbiome of a Red Sea deep halocline.</title>
        <authorList>
            <person name="Michoud G."/>
            <person name="Ngugi D.K."/>
            <person name="Barozzi A."/>
            <person name="Merlino G."/>
            <person name="Calleja M.L."/>
            <person name="Delgado-Huertas A."/>
            <person name="Moran X.A.G."/>
            <person name="Daffonchio D."/>
        </authorList>
    </citation>
    <scope>NUCLEOTIDE SEQUENCE</scope>
    <source>
        <strain evidence="2">SuakinDeep_MAG55_1</strain>
    </source>
</reference>
<evidence type="ECO:0000259" key="1">
    <source>
        <dbReference type="Pfam" id="PF13470"/>
    </source>
</evidence>
<dbReference type="Proteomes" id="UP000722750">
    <property type="component" value="Unassembled WGS sequence"/>
</dbReference>
<organism evidence="2 3">
    <name type="scientific">Candidatus Scalindua arabica</name>
    <dbReference type="NCBI Taxonomy" id="1127984"/>
    <lineage>
        <taxon>Bacteria</taxon>
        <taxon>Pseudomonadati</taxon>
        <taxon>Planctomycetota</taxon>
        <taxon>Candidatus Brocadiia</taxon>
        <taxon>Candidatus Brocadiales</taxon>
        <taxon>Candidatus Scalinduaceae</taxon>
        <taxon>Candidatus Scalindua</taxon>
    </lineage>
</organism>